<dbReference type="Proteomes" id="UP000324233">
    <property type="component" value="Chromosome"/>
</dbReference>
<dbReference type="KEGG" id="agv:OJF2_00730"/>
<feature type="region of interest" description="Disordered" evidence="1">
    <location>
        <begin position="288"/>
        <end position="316"/>
    </location>
</feature>
<dbReference type="InterPro" id="IPR036034">
    <property type="entry name" value="PDZ_sf"/>
</dbReference>
<evidence type="ECO:0008006" key="4">
    <source>
        <dbReference type="Google" id="ProtNLM"/>
    </source>
</evidence>
<dbReference type="RefSeq" id="WP_148590210.1">
    <property type="nucleotide sequence ID" value="NZ_CP042997.1"/>
</dbReference>
<gene>
    <name evidence="2" type="ORF">OJF2_00730</name>
</gene>
<proteinExistence type="predicted"/>
<keyword evidence="3" id="KW-1185">Reference proteome</keyword>
<evidence type="ECO:0000256" key="1">
    <source>
        <dbReference type="SAM" id="MobiDB-lite"/>
    </source>
</evidence>
<reference evidence="2 3" key="1">
    <citation type="submission" date="2019-08" db="EMBL/GenBank/DDBJ databases">
        <title>Deep-cultivation of Planctomycetes and their phenomic and genomic characterization uncovers novel biology.</title>
        <authorList>
            <person name="Wiegand S."/>
            <person name="Jogler M."/>
            <person name="Boedeker C."/>
            <person name="Pinto D."/>
            <person name="Vollmers J."/>
            <person name="Rivas-Marin E."/>
            <person name="Kohn T."/>
            <person name="Peeters S.H."/>
            <person name="Heuer A."/>
            <person name="Rast P."/>
            <person name="Oberbeckmann S."/>
            <person name="Bunk B."/>
            <person name="Jeske O."/>
            <person name="Meyerdierks A."/>
            <person name="Storesund J.E."/>
            <person name="Kallscheuer N."/>
            <person name="Luecker S."/>
            <person name="Lage O.M."/>
            <person name="Pohl T."/>
            <person name="Merkel B.J."/>
            <person name="Hornburger P."/>
            <person name="Mueller R.-W."/>
            <person name="Bruemmer F."/>
            <person name="Labrenz M."/>
            <person name="Spormann A.M."/>
            <person name="Op den Camp H."/>
            <person name="Overmann J."/>
            <person name="Amann R."/>
            <person name="Jetten M.S.M."/>
            <person name="Mascher T."/>
            <person name="Medema M.H."/>
            <person name="Devos D.P."/>
            <person name="Kaster A.-K."/>
            <person name="Ovreas L."/>
            <person name="Rohde M."/>
            <person name="Galperin M.Y."/>
            <person name="Jogler C."/>
        </authorList>
    </citation>
    <scope>NUCLEOTIDE SEQUENCE [LARGE SCALE GENOMIC DNA]</scope>
    <source>
        <strain evidence="2 3">OJF2</strain>
    </source>
</reference>
<sequence>MGPIRHGATFAILISLLGGAVARGQSVLDQVSDFGREAAGAVGDAGARLDKERLKIMSPTPRPGRDYTKVYLHNQTNRKVFAAILYVHFETSGQSLSTVGGGDDWTPLQWFALNPNERVHVANTRNANVYYYAKDGAREWAGDLARQVRDGSELKVVKYRIARVMPFREESDIAITERGATPIANAGAGLAASKPPETNFKIDGQGRVTADGRPLGQARRVQNRENGRAAWRYDIPNGWSLIRYDGSNQTERHMYRSNPVPTAMKLNDRGEAVAVTPAPAAVVPTPAVAVPPSEPSPAAFEAGAPPPRPDESPGAGETFAAGLGIYYERVDYGDGTFGARLTRDAAPGTPAGTLGLEKGDTIFALDGLRFRTPEDVLNHRAQTTIDFVNIRTGAPQNGSLVLP</sequence>
<evidence type="ECO:0000313" key="3">
    <source>
        <dbReference type="Proteomes" id="UP000324233"/>
    </source>
</evidence>
<dbReference type="SUPFAM" id="SSF50156">
    <property type="entry name" value="PDZ domain-like"/>
    <property type="match status" value="1"/>
</dbReference>
<name>A0A5B9VTK5_9BACT</name>
<feature type="compositionally biased region" description="Low complexity" evidence="1">
    <location>
        <begin position="288"/>
        <end position="303"/>
    </location>
</feature>
<evidence type="ECO:0000313" key="2">
    <source>
        <dbReference type="EMBL" id="QEH31608.1"/>
    </source>
</evidence>
<protein>
    <recommendedName>
        <fullName evidence="4">PDZ domain-containing protein</fullName>
    </recommendedName>
</protein>
<organism evidence="2 3">
    <name type="scientific">Aquisphaera giovannonii</name>
    <dbReference type="NCBI Taxonomy" id="406548"/>
    <lineage>
        <taxon>Bacteria</taxon>
        <taxon>Pseudomonadati</taxon>
        <taxon>Planctomycetota</taxon>
        <taxon>Planctomycetia</taxon>
        <taxon>Isosphaerales</taxon>
        <taxon>Isosphaeraceae</taxon>
        <taxon>Aquisphaera</taxon>
    </lineage>
</organism>
<dbReference type="AlphaFoldDB" id="A0A5B9VTK5"/>
<accession>A0A5B9VTK5</accession>
<dbReference type="EMBL" id="CP042997">
    <property type="protein sequence ID" value="QEH31608.1"/>
    <property type="molecule type" value="Genomic_DNA"/>
</dbReference>